<organism evidence="1 2">
    <name type="scientific">Lolium multiflorum</name>
    <name type="common">Italian ryegrass</name>
    <name type="synonym">Lolium perenne subsp. multiflorum</name>
    <dbReference type="NCBI Taxonomy" id="4521"/>
    <lineage>
        <taxon>Eukaryota</taxon>
        <taxon>Viridiplantae</taxon>
        <taxon>Streptophyta</taxon>
        <taxon>Embryophyta</taxon>
        <taxon>Tracheophyta</taxon>
        <taxon>Spermatophyta</taxon>
        <taxon>Magnoliopsida</taxon>
        <taxon>Liliopsida</taxon>
        <taxon>Poales</taxon>
        <taxon>Poaceae</taxon>
        <taxon>BOP clade</taxon>
        <taxon>Pooideae</taxon>
        <taxon>Poodae</taxon>
        <taxon>Poeae</taxon>
        <taxon>Poeae Chloroplast Group 2 (Poeae type)</taxon>
        <taxon>Loliodinae</taxon>
        <taxon>Loliinae</taxon>
        <taxon>Lolium</taxon>
    </lineage>
</organism>
<dbReference type="EMBL" id="JAUUTY010000002">
    <property type="protein sequence ID" value="KAK1686920.1"/>
    <property type="molecule type" value="Genomic_DNA"/>
</dbReference>
<evidence type="ECO:0000313" key="1">
    <source>
        <dbReference type="EMBL" id="KAK1686920.1"/>
    </source>
</evidence>
<reference evidence="1" key="1">
    <citation type="submission" date="2023-07" db="EMBL/GenBank/DDBJ databases">
        <title>A chromosome-level genome assembly of Lolium multiflorum.</title>
        <authorList>
            <person name="Chen Y."/>
            <person name="Copetti D."/>
            <person name="Kolliker R."/>
            <person name="Studer B."/>
        </authorList>
    </citation>
    <scope>NUCLEOTIDE SEQUENCE</scope>
    <source>
        <strain evidence="1">02402/16</strain>
        <tissue evidence="1">Leaf</tissue>
    </source>
</reference>
<proteinExistence type="predicted"/>
<keyword evidence="2" id="KW-1185">Reference proteome</keyword>
<evidence type="ECO:0000313" key="2">
    <source>
        <dbReference type="Proteomes" id="UP001231189"/>
    </source>
</evidence>
<gene>
    <name evidence="1" type="ORF">QYE76_047768</name>
</gene>
<accession>A0AAD8TQH4</accession>
<comment type="caution">
    <text evidence="1">The sequence shown here is derived from an EMBL/GenBank/DDBJ whole genome shotgun (WGS) entry which is preliminary data.</text>
</comment>
<protein>
    <submittedName>
        <fullName evidence="1">Uncharacterized protein</fullName>
    </submittedName>
</protein>
<sequence length="119" mass="13592">MPTISSTNVQWTSALSPTFDLSVFRMVMLHAVLQEQVVWCFDIGLHMVAGKSSEGNSEVLGHVVWWCVELLRSLLFVILSWPGGVSRPFLFVLCYIVQQGEAVLRAWTMFIFFFRFMGI</sequence>
<dbReference type="AlphaFoldDB" id="A0AAD8TQH4"/>
<name>A0AAD8TQH4_LOLMU</name>
<dbReference type="Proteomes" id="UP001231189">
    <property type="component" value="Unassembled WGS sequence"/>
</dbReference>